<dbReference type="Proteomes" id="UP000830768">
    <property type="component" value="Chromosome 4"/>
</dbReference>
<name>A0ACD3Z1S1_FUSSC</name>
<gene>
    <name evidence="1" type="ORF">LCI18_006092</name>
</gene>
<keyword evidence="2" id="KW-1185">Reference proteome</keyword>
<evidence type="ECO:0000313" key="1">
    <source>
        <dbReference type="EMBL" id="UPK95157.1"/>
    </source>
</evidence>
<dbReference type="EMBL" id="CP090033">
    <property type="protein sequence ID" value="UPK95157.1"/>
    <property type="molecule type" value="Genomic_DNA"/>
</dbReference>
<accession>A0ACD3Z1S1</accession>
<protein>
    <submittedName>
        <fullName evidence="1">Uncharacterized protein</fullName>
    </submittedName>
</protein>
<proteinExistence type="predicted"/>
<organism evidence="1 2">
    <name type="scientific">Fusarium solani subsp. cucurbitae</name>
    <name type="common">Neocosmosporum cucurbitae</name>
    <dbReference type="NCBI Taxonomy" id="2747967"/>
    <lineage>
        <taxon>Eukaryota</taxon>
        <taxon>Fungi</taxon>
        <taxon>Dikarya</taxon>
        <taxon>Ascomycota</taxon>
        <taxon>Pezizomycotina</taxon>
        <taxon>Sordariomycetes</taxon>
        <taxon>Hypocreomycetidae</taxon>
        <taxon>Hypocreales</taxon>
        <taxon>Nectriaceae</taxon>
        <taxon>Fusarium</taxon>
        <taxon>Fusarium solani species complex</taxon>
    </lineage>
</organism>
<reference evidence="1" key="1">
    <citation type="submission" date="2021-11" db="EMBL/GenBank/DDBJ databases">
        <title>Fusarium solani-melongenae Genome sequencing and assembly.</title>
        <authorList>
            <person name="Xie S."/>
            <person name="Huang L."/>
            <person name="Zhang X."/>
        </authorList>
    </citation>
    <scope>NUCLEOTIDE SEQUENCE</scope>
    <source>
        <strain evidence="1">CRI 24-3</strain>
    </source>
</reference>
<evidence type="ECO:0000313" key="2">
    <source>
        <dbReference type="Proteomes" id="UP000830768"/>
    </source>
</evidence>
<sequence length="216" mass="23579">MAESSYLSFKCAVTTGGGGIGRALAQYFISRGKKSTAKAIGAAAYYEITTEHPDIDCLVNNAAVQRPIEVLRPDAFLEKADQEIDINIRGPMHPTLGLLPHLRSKPSALIINVSSGLGFNPLSIIHPVYSGTKAWLHSYNIRVVELVPPMVATNLQRELKNNKFAAYALTIDEFMDEITPKLERGDETIGAGTSAQAIDKWFEAYGGMYDKFTSGQ</sequence>